<sequence>QIIKHNFLNLTWNVNVLNNPVKRNRDEHEKLKKSGYKNTFYSTHKGGHKRGVAILIHNSIHFELIREIRDNEGRYIPLITTESQGILICAGDFNTIINNKWDLIITETKTLRRDMQPYTVYFLLSSPWSLLKVVLCFRMKDIELQNVRYELGIFLTIHQLIWFCRPKKTIWRLNTSLFNNRTLISLSSAIKRAKENKLTELENNLKDLETKHSKKQDPQVMIKMKETKNQILDIHKKIEVPKTKYFFIGRV</sequence>
<accession>A0A8C5EFR7</accession>
<evidence type="ECO:0000313" key="2">
    <source>
        <dbReference type="Proteomes" id="UP000694680"/>
    </source>
</evidence>
<organism evidence="1 2">
    <name type="scientific">Gouania willdenowi</name>
    <name type="common">Blunt-snouted clingfish</name>
    <name type="synonym">Lepadogaster willdenowi</name>
    <dbReference type="NCBI Taxonomy" id="441366"/>
    <lineage>
        <taxon>Eukaryota</taxon>
        <taxon>Metazoa</taxon>
        <taxon>Chordata</taxon>
        <taxon>Craniata</taxon>
        <taxon>Vertebrata</taxon>
        <taxon>Euteleostomi</taxon>
        <taxon>Actinopterygii</taxon>
        <taxon>Neopterygii</taxon>
        <taxon>Teleostei</taxon>
        <taxon>Neoteleostei</taxon>
        <taxon>Acanthomorphata</taxon>
        <taxon>Ovalentaria</taxon>
        <taxon>Blenniimorphae</taxon>
        <taxon>Blenniiformes</taxon>
        <taxon>Gobiesocoidei</taxon>
        <taxon>Gobiesocidae</taxon>
        <taxon>Gobiesocinae</taxon>
        <taxon>Gouania</taxon>
    </lineage>
</organism>
<reference evidence="1" key="3">
    <citation type="submission" date="2025-09" db="UniProtKB">
        <authorList>
            <consortium name="Ensembl"/>
        </authorList>
    </citation>
    <scope>IDENTIFICATION</scope>
</reference>
<dbReference type="Proteomes" id="UP000694680">
    <property type="component" value="Chromosome 9"/>
</dbReference>
<proteinExistence type="predicted"/>
<dbReference type="AlphaFoldDB" id="A0A8C5EFR7"/>
<name>A0A8C5EFR7_GOUWI</name>
<protein>
    <submittedName>
        <fullName evidence="1">Uncharacterized protein</fullName>
    </submittedName>
</protein>
<dbReference type="Ensembl" id="ENSGWIT00000023236.1">
    <property type="protein sequence ID" value="ENSGWIP00000021178.1"/>
    <property type="gene ID" value="ENSGWIG00000011450.1"/>
</dbReference>
<dbReference type="InterPro" id="IPR036691">
    <property type="entry name" value="Endo/exonu/phosph_ase_sf"/>
</dbReference>
<keyword evidence="2" id="KW-1185">Reference proteome</keyword>
<reference evidence="1" key="1">
    <citation type="submission" date="2020-06" db="EMBL/GenBank/DDBJ databases">
        <authorList>
            <consortium name="Wellcome Sanger Institute Data Sharing"/>
        </authorList>
    </citation>
    <scope>NUCLEOTIDE SEQUENCE [LARGE SCALE GENOMIC DNA]</scope>
</reference>
<dbReference type="Gene3D" id="3.60.10.10">
    <property type="entry name" value="Endonuclease/exonuclease/phosphatase"/>
    <property type="match status" value="1"/>
</dbReference>
<evidence type="ECO:0000313" key="1">
    <source>
        <dbReference type="Ensembl" id="ENSGWIP00000021178.1"/>
    </source>
</evidence>
<dbReference type="SUPFAM" id="SSF56219">
    <property type="entry name" value="DNase I-like"/>
    <property type="match status" value="1"/>
</dbReference>
<reference evidence="1" key="2">
    <citation type="submission" date="2025-08" db="UniProtKB">
        <authorList>
            <consortium name="Ensembl"/>
        </authorList>
    </citation>
    <scope>IDENTIFICATION</scope>
</reference>